<evidence type="ECO:0000313" key="1">
    <source>
        <dbReference type="EMBL" id="RBP45199.1"/>
    </source>
</evidence>
<name>A0A366HQR9_9BACT</name>
<organism evidence="1 2">
    <name type="scientific">Roseimicrobium gellanilyticum</name>
    <dbReference type="NCBI Taxonomy" id="748857"/>
    <lineage>
        <taxon>Bacteria</taxon>
        <taxon>Pseudomonadati</taxon>
        <taxon>Verrucomicrobiota</taxon>
        <taxon>Verrucomicrobiia</taxon>
        <taxon>Verrucomicrobiales</taxon>
        <taxon>Verrucomicrobiaceae</taxon>
        <taxon>Roseimicrobium</taxon>
    </lineage>
</organism>
<proteinExistence type="predicted"/>
<evidence type="ECO:0000313" key="2">
    <source>
        <dbReference type="Proteomes" id="UP000253426"/>
    </source>
</evidence>
<accession>A0A366HQR9</accession>
<sequence>MLRLEQCQQVITLGRLQMVVDKLKCSLDGIFG</sequence>
<dbReference type="AlphaFoldDB" id="A0A366HQR9"/>
<comment type="caution">
    <text evidence="1">The sequence shown here is derived from an EMBL/GenBank/DDBJ whole genome shotgun (WGS) entry which is preliminary data.</text>
</comment>
<gene>
    <name evidence="1" type="ORF">DES53_103197</name>
</gene>
<reference evidence="1 2" key="1">
    <citation type="submission" date="2018-06" db="EMBL/GenBank/DDBJ databases">
        <title>Genomic Encyclopedia of Type Strains, Phase IV (KMG-IV): sequencing the most valuable type-strain genomes for metagenomic binning, comparative biology and taxonomic classification.</title>
        <authorList>
            <person name="Goeker M."/>
        </authorList>
    </citation>
    <scope>NUCLEOTIDE SEQUENCE [LARGE SCALE GENOMIC DNA]</scope>
    <source>
        <strain evidence="1 2">DSM 25532</strain>
    </source>
</reference>
<dbReference type="EMBL" id="QNRR01000003">
    <property type="protein sequence ID" value="RBP45199.1"/>
    <property type="molecule type" value="Genomic_DNA"/>
</dbReference>
<keyword evidence="2" id="KW-1185">Reference proteome</keyword>
<dbReference type="Proteomes" id="UP000253426">
    <property type="component" value="Unassembled WGS sequence"/>
</dbReference>
<protein>
    <submittedName>
        <fullName evidence="1">Uncharacterized protein</fullName>
    </submittedName>
</protein>